<organism evidence="2 3">
    <name type="scientific">Quercus suber</name>
    <name type="common">Cork oak</name>
    <dbReference type="NCBI Taxonomy" id="58331"/>
    <lineage>
        <taxon>Eukaryota</taxon>
        <taxon>Viridiplantae</taxon>
        <taxon>Streptophyta</taxon>
        <taxon>Embryophyta</taxon>
        <taxon>Tracheophyta</taxon>
        <taxon>Spermatophyta</taxon>
        <taxon>Magnoliopsida</taxon>
        <taxon>eudicotyledons</taxon>
        <taxon>Gunneridae</taxon>
        <taxon>Pentapetalae</taxon>
        <taxon>rosids</taxon>
        <taxon>fabids</taxon>
        <taxon>Fagales</taxon>
        <taxon>Fagaceae</taxon>
        <taxon>Quercus</taxon>
    </lineage>
</organism>
<proteinExistence type="predicted"/>
<dbReference type="AlphaFoldDB" id="A0AAW0IPW0"/>
<name>A0AAW0IPW0_QUESU</name>
<dbReference type="Proteomes" id="UP000237347">
    <property type="component" value="Unassembled WGS sequence"/>
</dbReference>
<dbReference type="EMBL" id="PKMF04000948">
    <property type="protein sequence ID" value="KAK7816272.1"/>
    <property type="molecule type" value="Genomic_DNA"/>
</dbReference>
<keyword evidence="3" id="KW-1185">Reference proteome</keyword>
<feature type="domain" description="RNase H type-1" evidence="1">
    <location>
        <begin position="3"/>
        <end position="49"/>
    </location>
</feature>
<dbReference type="Pfam" id="PF13456">
    <property type="entry name" value="RVT_3"/>
    <property type="match status" value="1"/>
</dbReference>
<sequence>MPGIGVVVRDYNGNVIGALSQKIALPQSIEHAKALAASWAVAFAKELGLFESTEFELSQIAATDWVEEVRVKFKLTMKK</sequence>
<dbReference type="InterPro" id="IPR002156">
    <property type="entry name" value="RNaseH_domain"/>
</dbReference>
<evidence type="ECO:0000259" key="1">
    <source>
        <dbReference type="Pfam" id="PF13456"/>
    </source>
</evidence>
<gene>
    <name evidence="2" type="ORF">CFP56_000560</name>
</gene>
<dbReference type="GO" id="GO:0003676">
    <property type="term" value="F:nucleic acid binding"/>
    <property type="evidence" value="ECO:0007669"/>
    <property type="project" value="InterPro"/>
</dbReference>
<protein>
    <recommendedName>
        <fullName evidence="1">RNase H type-1 domain-containing protein</fullName>
    </recommendedName>
</protein>
<reference evidence="2 3" key="1">
    <citation type="journal article" date="2018" name="Sci. Data">
        <title>The draft genome sequence of cork oak.</title>
        <authorList>
            <person name="Ramos A.M."/>
            <person name="Usie A."/>
            <person name="Barbosa P."/>
            <person name="Barros P.M."/>
            <person name="Capote T."/>
            <person name="Chaves I."/>
            <person name="Simoes F."/>
            <person name="Abreu I."/>
            <person name="Carrasquinho I."/>
            <person name="Faro C."/>
            <person name="Guimaraes J.B."/>
            <person name="Mendonca D."/>
            <person name="Nobrega F."/>
            <person name="Rodrigues L."/>
            <person name="Saibo N.J.M."/>
            <person name="Varela M.C."/>
            <person name="Egas C."/>
            <person name="Matos J."/>
            <person name="Miguel C.M."/>
            <person name="Oliveira M.M."/>
            <person name="Ricardo C.P."/>
            <person name="Goncalves S."/>
        </authorList>
    </citation>
    <scope>NUCLEOTIDE SEQUENCE [LARGE SCALE GENOMIC DNA]</scope>
    <source>
        <strain evidence="3">cv. HL8</strain>
    </source>
</reference>
<evidence type="ECO:0000313" key="3">
    <source>
        <dbReference type="Proteomes" id="UP000237347"/>
    </source>
</evidence>
<accession>A0AAW0IPW0</accession>
<comment type="caution">
    <text evidence="2">The sequence shown here is derived from an EMBL/GenBank/DDBJ whole genome shotgun (WGS) entry which is preliminary data.</text>
</comment>
<dbReference type="GO" id="GO:0004523">
    <property type="term" value="F:RNA-DNA hybrid ribonuclease activity"/>
    <property type="evidence" value="ECO:0007669"/>
    <property type="project" value="InterPro"/>
</dbReference>
<evidence type="ECO:0000313" key="2">
    <source>
        <dbReference type="EMBL" id="KAK7816272.1"/>
    </source>
</evidence>